<dbReference type="InterPro" id="IPR019922">
    <property type="entry name" value="Lucif-like_OxRdatse_MSMEG_4141"/>
</dbReference>
<evidence type="ECO:0000256" key="1">
    <source>
        <dbReference type="ARBA" id="ARBA00023002"/>
    </source>
</evidence>
<organism evidence="3 4">
    <name type="scientific">Amycolatopsis jiangsuensis</name>
    <dbReference type="NCBI Taxonomy" id="1181879"/>
    <lineage>
        <taxon>Bacteria</taxon>
        <taxon>Bacillati</taxon>
        <taxon>Actinomycetota</taxon>
        <taxon>Actinomycetes</taxon>
        <taxon>Pseudonocardiales</taxon>
        <taxon>Pseudonocardiaceae</taxon>
        <taxon>Amycolatopsis</taxon>
    </lineage>
</organism>
<dbReference type="SUPFAM" id="SSF51679">
    <property type="entry name" value="Bacterial luciferase-like"/>
    <property type="match status" value="1"/>
</dbReference>
<dbReference type="Proteomes" id="UP000581769">
    <property type="component" value="Unassembled WGS sequence"/>
</dbReference>
<dbReference type="EMBL" id="JACHMG010000001">
    <property type="protein sequence ID" value="MBB4689608.1"/>
    <property type="molecule type" value="Genomic_DNA"/>
</dbReference>
<gene>
    <name evidence="3" type="ORF">BJY18_007093</name>
</gene>
<evidence type="ECO:0000313" key="3">
    <source>
        <dbReference type="EMBL" id="MBB4689608.1"/>
    </source>
</evidence>
<dbReference type="Gene3D" id="3.20.20.30">
    <property type="entry name" value="Luciferase-like domain"/>
    <property type="match status" value="1"/>
</dbReference>
<dbReference type="InterPro" id="IPR036661">
    <property type="entry name" value="Luciferase-like_sf"/>
</dbReference>
<reference evidence="3 4" key="1">
    <citation type="submission" date="2020-08" db="EMBL/GenBank/DDBJ databases">
        <title>Sequencing the genomes of 1000 actinobacteria strains.</title>
        <authorList>
            <person name="Klenk H.-P."/>
        </authorList>
    </citation>
    <scope>NUCLEOTIDE SEQUENCE [LARGE SCALE GENOMIC DNA]</scope>
    <source>
        <strain evidence="3 4">DSM 45859</strain>
    </source>
</reference>
<protein>
    <submittedName>
        <fullName evidence="3">Putative F420-dependent oxidoreductase</fullName>
    </submittedName>
</protein>
<evidence type="ECO:0000259" key="2">
    <source>
        <dbReference type="Pfam" id="PF00296"/>
    </source>
</evidence>
<dbReference type="PANTHER" id="PTHR43244:SF1">
    <property type="entry name" value="5,10-METHYLENETETRAHYDROMETHANOPTERIN REDUCTASE"/>
    <property type="match status" value="1"/>
</dbReference>
<proteinExistence type="predicted"/>
<evidence type="ECO:0000313" key="4">
    <source>
        <dbReference type="Proteomes" id="UP000581769"/>
    </source>
</evidence>
<dbReference type="GO" id="GO:0016705">
    <property type="term" value="F:oxidoreductase activity, acting on paired donors, with incorporation or reduction of molecular oxygen"/>
    <property type="evidence" value="ECO:0007669"/>
    <property type="project" value="InterPro"/>
</dbReference>
<dbReference type="PANTHER" id="PTHR43244">
    <property type="match status" value="1"/>
</dbReference>
<dbReference type="NCBIfam" id="TIGR03620">
    <property type="entry name" value="F420_MSMEG_4141"/>
    <property type="match status" value="1"/>
</dbReference>
<dbReference type="Pfam" id="PF00296">
    <property type="entry name" value="Bac_luciferase"/>
    <property type="match status" value="1"/>
</dbReference>
<dbReference type="InterPro" id="IPR050564">
    <property type="entry name" value="F420-G6PD/mer"/>
</dbReference>
<keyword evidence="4" id="KW-1185">Reference proteome</keyword>
<keyword evidence="1" id="KW-0560">Oxidoreductase</keyword>
<sequence length="308" mass="33113">MFDRAGLPAIGIWTDTLEGVPAEEFRGSAAEIEHLGYGVLWLPEGAGRDPFVALAIALSATEHLVGATGIANIWARDAVATATAARTLAEAFPGRQLIGLGVSHQVLVSGMRGHDYAKPYTTMKSYLEVLHSAPYGAHQPQEEPVFLLAALRHRMLELARTRTAGAHPYLVTPEHTASAREILGRDRLLAPTQAVVLDEDETRSARVAREYLATYLALPNYVNSFRAMGFGDDDLEGGGSDRLVDALVVRGGEQAVADRIKTQLDAGADHVALHVLSDRDTVPGVGHARGTVPMEQWRRLAALNSAFA</sequence>
<dbReference type="InterPro" id="IPR011251">
    <property type="entry name" value="Luciferase-like_dom"/>
</dbReference>
<accession>A0A840J897</accession>
<name>A0A840J897_9PSEU</name>
<comment type="caution">
    <text evidence="3">The sequence shown here is derived from an EMBL/GenBank/DDBJ whole genome shotgun (WGS) entry which is preliminary data.</text>
</comment>
<dbReference type="RefSeq" id="WP_184784111.1">
    <property type="nucleotide sequence ID" value="NZ_JACHMG010000001.1"/>
</dbReference>
<dbReference type="AlphaFoldDB" id="A0A840J897"/>
<feature type="domain" description="Luciferase-like" evidence="2">
    <location>
        <begin position="14"/>
        <end position="270"/>
    </location>
</feature>